<dbReference type="GO" id="GO:0033971">
    <property type="term" value="F:hydroxyisourate hydrolase activity"/>
    <property type="evidence" value="ECO:0007669"/>
    <property type="project" value="UniProtKB-EC"/>
</dbReference>
<dbReference type="Pfam" id="PF00576">
    <property type="entry name" value="Transthyretin"/>
    <property type="match status" value="1"/>
</dbReference>
<sequence>MGDTSLKLDRRGFLAAGAAGLAVAAIGAAAPAGADTAAKPPRLTLHVLDVHRGRPAAGMRIDLSRLDGSGAHAVKTVQTQANGRTAEPVLVGDDLVPGEYELLLHLGDYYAAQGVRQSEPPFLRQVPIRFTVYAREAFHIPVLVTPWSYSTYRGS</sequence>
<evidence type="ECO:0000259" key="11">
    <source>
        <dbReference type="Pfam" id="PF00576"/>
    </source>
</evidence>
<evidence type="ECO:0000313" key="12">
    <source>
        <dbReference type="EMBL" id="TCO81492.1"/>
    </source>
</evidence>
<feature type="binding site" evidence="9">
    <location>
        <position position="84"/>
    </location>
    <ligand>
        <name>substrate</name>
    </ligand>
</feature>
<dbReference type="SUPFAM" id="SSF49472">
    <property type="entry name" value="Transthyretin (synonym: prealbumin)"/>
    <property type="match status" value="1"/>
</dbReference>
<dbReference type="Gene3D" id="2.60.40.180">
    <property type="entry name" value="Transthyretin/hydroxyisourate hydrolase domain"/>
    <property type="match status" value="1"/>
</dbReference>
<dbReference type="CDD" id="cd05822">
    <property type="entry name" value="TLP_HIUase"/>
    <property type="match status" value="1"/>
</dbReference>
<protein>
    <recommendedName>
        <fullName evidence="6 10">5-hydroxyisourate hydrolase</fullName>
        <shortName evidence="10">HIU hydrolase</shortName>
        <shortName evidence="10">HIUHase</shortName>
        <ecNumber evidence="5 10">3.5.2.17</ecNumber>
    </recommendedName>
</protein>
<organism evidence="12 13">
    <name type="scientific">Plasticicumulans lactativorans</name>
    <dbReference type="NCBI Taxonomy" id="1133106"/>
    <lineage>
        <taxon>Bacteria</taxon>
        <taxon>Pseudomonadati</taxon>
        <taxon>Pseudomonadota</taxon>
        <taxon>Gammaproteobacteria</taxon>
        <taxon>Candidatus Competibacteraceae</taxon>
        <taxon>Plasticicumulans</taxon>
    </lineage>
</organism>
<reference evidence="12 13" key="1">
    <citation type="submission" date="2019-03" db="EMBL/GenBank/DDBJ databases">
        <title>Genomic Encyclopedia of Type Strains, Phase IV (KMG-IV): sequencing the most valuable type-strain genomes for metagenomic binning, comparative biology and taxonomic classification.</title>
        <authorList>
            <person name="Goeker M."/>
        </authorList>
    </citation>
    <scope>NUCLEOTIDE SEQUENCE [LARGE SCALE GENOMIC DNA]</scope>
    <source>
        <strain evidence="12 13">DSM 25287</strain>
    </source>
</reference>
<dbReference type="InterPro" id="IPR023418">
    <property type="entry name" value="Thyroxine_BS"/>
</dbReference>
<feature type="binding site" evidence="9">
    <location>
        <position position="152"/>
    </location>
    <ligand>
        <name>substrate</name>
    </ligand>
</feature>
<dbReference type="OrthoDB" id="9792386at2"/>
<evidence type="ECO:0000256" key="6">
    <source>
        <dbReference type="ARBA" id="ARBA00017539"/>
    </source>
</evidence>
<dbReference type="InterPro" id="IPR014306">
    <property type="entry name" value="Hydroxyisourate_hydrolase"/>
</dbReference>
<dbReference type="InterPro" id="IPR006311">
    <property type="entry name" value="TAT_signal"/>
</dbReference>
<keyword evidence="8 10" id="KW-0378">Hydrolase</keyword>
<proteinExistence type="inferred from homology"/>
<evidence type="ECO:0000256" key="9">
    <source>
        <dbReference type="PIRSR" id="PIRSR600895-51"/>
    </source>
</evidence>
<comment type="similarity">
    <text evidence="3 10">Belongs to the transthyretin family. 5-hydroxyisourate hydrolase subfamily.</text>
</comment>
<dbReference type="GO" id="GO:0006144">
    <property type="term" value="P:purine nucleobase metabolic process"/>
    <property type="evidence" value="ECO:0007669"/>
    <property type="project" value="UniProtKB-KW"/>
</dbReference>
<evidence type="ECO:0000256" key="8">
    <source>
        <dbReference type="ARBA" id="ARBA00022801"/>
    </source>
</evidence>
<dbReference type="RefSeq" id="WP_132541464.1">
    <property type="nucleotide sequence ID" value="NZ_SLWY01000008.1"/>
</dbReference>
<dbReference type="PANTHER" id="PTHR10395:SF7">
    <property type="entry name" value="5-HYDROXYISOURATE HYDROLASE"/>
    <property type="match status" value="1"/>
</dbReference>
<evidence type="ECO:0000256" key="5">
    <source>
        <dbReference type="ARBA" id="ARBA00012609"/>
    </source>
</evidence>
<evidence type="ECO:0000256" key="10">
    <source>
        <dbReference type="RuleBase" id="RU361270"/>
    </source>
</evidence>
<accession>A0A4R2L6H5</accession>
<keyword evidence="13" id="KW-1185">Reference proteome</keyword>
<dbReference type="NCBIfam" id="TIGR02962">
    <property type="entry name" value="hdxy_isourate"/>
    <property type="match status" value="1"/>
</dbReference>
<dbReference type="PRINTS" id="PR00189">
    <property type="entry name" value="TRNSTHYRETIN"/>
</dbReference>
<dbReference type="PROSITE" id="PS51318">
    <property type="entry name" value="TAT"/>
    <property type="match status" value="1"/>
</dbReference>
<dbReference type="EC" id="3.5.2.17" evidence="5 10"/>
<evidence type="ECO:0000313" key="13">
    <source>
        <dbReference type="Proteomes" id="UP000295765"/>
    </source>
</evidence>
<dbReference type="Proteomes" id="UP000295765">
    <property type="component" value="Unassembled WGS sequence"/>
</dbReference>
<dbReference type="InterPro" id="IPR023419">
    <property type="entry name" value="Transthyretin_CS"/>
</dbReference>
<dbReference type="InterPro" id="IPR023416">
    <property type="entry name" value="Transthyretin/HIU_hydrolase_d"/>
</dbReference>
<dbReference type="PANTHER" id="PTHR10395">
    <property type="entry name" value="URICASE AND TRANSTHYRETIN-RELATED"/>
    <property type="match status" value="1"/>
</dbReference>
<dbReference type="InterPro" id="IPR036817">
    <property type="entry name" value="Transthyretin/HIU_hydrolase_sf"/>
</dbReference>
<dbReference type="PROSITE" id="PS00769">
    <property type="entry name" value="TRANSTHYRETIN_2"/>
    <property type="match status" value="1"/>
</dbReference>
<dbReference type="InterPro" id="IPR000895">
    <property type="entry name" value="Transthyretin/HIU_hydrolase"/>
</dbReference>
<feature type="domain" description="Transthyretin/hydroxyisourate hydrolase" evidence="11">
    <location>
        <begin position="43"/>
        <end position="154"/>
    </location>
</feature>
<evidence type="ECO:0000256" key="4">
    <source>
        <dbReference type="ARBA" id="ARBA00011881"/>
    </source>
</evidence>
<comment type="catalytic activity">
    <reaction evidence="1 10">
        <text>5-hydroxyisourate + H2O = 5-hydroxy-2-oxo-4-ureido-2,5-dihydro-1H-imidazole-5-carboxylate + H(+)</text>
        <dbReference type="Rhea" id="RHEA:23736"/>
        <dbReference type="ChEBI" id="CHEBI:15377"/>
        <dbReference type="ChEBI" id="CHEBI:15378"/>
        <dbReference type="ChEBI" id="CHEBI:18072"/>
        <dbReference type="ChEBI" id="CHEBI:58639"/>
        <dbReference type="EC" id="3.5.2.17"/>
    </reaction>
</comment>
<name>A0A4R2L6H5_9GAMM</name>
<evidence type="ECO:0000256" key="1">
    <source>
        <dbReference type="ARBA" id="ARBA00001043"/>
    </source>
</evidence>
<comment type="function">
    <text evidence="2">Catalyzes the hydrolysis of 5-hydroxyisourate (HIU) to 2-oxo-4-hydroxy-4-carboxy-5-ureidoimidazoline (OHCU).</text>
</comment>
<comment type="caution">
    <text evidence="12">The sequence shown here is derived from an EMBL/GenBank/DDBJ whole genome shotgun (WGS) entry which is preliminary data.</text>
</comment>
<feature type="binding site" evidence="9">
    <location>
        <position position="46"/>
    </location>
    <ligand>
        <name>substrate</name>
    </ligand>
</feature>
<keyword evidence="7 10" id="KW-0659">Purine metabolism</keyword>
<evidence type="ECO:0000256" key="3">
    <source>
        <dbReference type="ARBA" id="ARBA00009850"/>
    </source>
</evidence>
<evidence type="ECO:0000256" key="7">
    <source>
        <dbReference type="ARBA" id="ARBA00022631"/>
    </source>
</evidence>
<dbReference type="EMBL" id="SLWY01000008">
    <property type="protein sequence ID" value="TCO81492.1"/>
    <property type="molecule type" value="Genomic_DNA"/>
</dbReference>
<evidence type="ECO:0000256" key="2">
    <source>
        <dbReference type="ARBA" id="ARBA00002704"/>
    </source>
</evidence>
<gene>
    <name evidence="12" type="ORF">EV699_108123</name>
</gene>
<dbReference type="PROSITE" id="PS00768">
    <property type="entry name" value="TRANSTHYRETIN_1"/>
    <property type="match status" value="1"/>
</dbReference>
<comment type="subunit">
    <text evidence="4 10">Homotetramer.</text>
</comment>
<dbReference type="AlphaFoldDB" id="A0A4R2L6H5"/>